<dbReference type="PANTHER" id="PTHR15323:SF6">
    <property type="entry name" value="CELL DIVISION CYCLE PROTEIN 123 HOMOLOG"/>
    <property type="match status" value="1"/>
</dbReference>
<evidence type="ECO:0000256" key="2">
    <source>
        <dbReference type="SAM" id="MobiDB-lite"/>
    </source>
</evidence>
<dbReference type="AlphaFoldDB" id="A0A1B9I8L5"/>
<gene>
    <name evidence="3" type="ORF">I206_02582</name>
    <name evidence="4" type="ORF">I206_105042</name>
</gene>
<dbReference type="EMBL" id="CP144524">
    <property type="protein sequence ID" value="WWC71089.1"/>
    <property type="molecule type" value="Genomic_DNA"/>
</dbReference>
<reference evidence="4" key="2">
    <citation type="submission" date="2013-07" db="EMBL/GenBank/DDBJ databases">
        <authorList>
            <consortium name="The Broad Institute Genome Sequencing Platform"/>
            <person name="Cuomo C."/>
            <person name="Litvintseva A."/>
            <person name="Chen Y."/>
            <person name="Heitman J."/>
            <person name="Sun S."/>
            <person name="Springer D."/>
            <person name="Dromer F."/>
            <person name="Young S.K."/>
            <person name="Zeng Q."/>
            <person name="Gargeya S."/>
            <person name="Fitzgerald M."/>
            <person name="Abouelleil A."/>
            <person name="Alvarado L."/>
            <person name="Berlin A.M."/>
            <person name="Chapman S.B."/>
            <person name="Dewar J."/>
            <person name="Goldberg J."/>
            <person name="Griggs A."/>
            <person name="Gujja S."/>
            <person name="Hansen M."/>
            <person name="Howarth C."/>
            <person name="Imamovic A."/>
            <person name="Larimer J."/>
            <person name="McCowan C."/>
            <person name="Murphy C."/>
            <person name="Pearson M."/>
            <person name="Priest M."/>
            <person name="Roberts A."/>
            <person name="Saif S."/>
            <person name="Shea T."/>
            <person name="Sykes S."/>
            <person name="Wortman J."/>
            <person name="Nusbaum C."/>
            <person name="Birren B."/>
        </authorList>
    </citation>
    <scope>NUCLEOTIDE SEQUENCE</scope>
    <source>
        <strain evidence="4">CBS 10737</strain>
    </source>
</reference>
<keyword evidence="5" id="KW-1185">Reference proteome</keyword>
<feature type="region of interest" description="Disordered" evidence="2">
    <location>
        <begin position="75"/>
        <end position="106"/>
    </location>
</feature>
<dbReference type="Proteomes" id="UP000094020">
    <property type="component" value="Chromosome 6"/>
</dbReference>
<evidence type="ECO:0000256" key="1">
    <source>
        <dbReference type="ARBA" id="ARBA00011047"/>
    </source>
</evidence>
<dbReference type="Pfam" id="PF07065">
    <property type="entry name" value="D123"/>
    <property type="match status" value="1"/>
</dbReference>
<dbReference type="EMBL" id="KV700115">
    <property type="protein sequence ID" value="OCF51866.1"/>
    <property type="molecule type" value="Genomic_DNA"/>
</dbReference>
<dbReference type="GO" id="GO:0005737">
    <property type="term" value="C:cytoplasm"/>
    <property type="evidence" value="ECO:0007669"/>
    <property type="project" value="TreeGrafter"/>
</dbReference>
<reference evidence="3" key="3">
    <citation type="submission" date="2016-07" db="EMBL/GenBank/DDBJ databases">
        <title>Evolution of pathogenesis and genome organization in the Tremellales.</title>
        <authorList>
            <person name="Cuomo C."/>
            <person name="Litvintseva A."/>
            <person name="Heitman J."/>
            <person name="Chen Y."/>
            <person name="Sun S."/>
            <person name="Springer D."/>
            <person name="Dromer F."/>
            <person name="Young S."/>
            <person name="Zeng Q."/>
            <person name="Chapman S."/>
            <person name="Gujja S."/>
            <person name="Saif S."/>
            <person name="Birren B."/>
        </authorList>
    </citation>
    <scope>NUCLEOTIDE SEQUENCE</scope>
    <source>
        <strain evidence="3">CBS 10737</strain>
    </source>
</reference>
<evidence type="ECO:0000313" key="5">
    <source>
        <dbReference type="Proteomes" id="UP000094020"/>
    </source>
</evidence>
<evidence type="ECO:0000313" key="4">
    <source>
        <dbReference type="EMBL" id="WWC71089.1"/>
    </source>
</evidence>
<dbReference type="PANTHER" id="PTHR15323">
    <property type="entry name" value="D123 PROTEIN"/>
    <property type="match status" value="1"/>
</dbReference>
<reference evidence="3" key="1">
    <citation type="submission" date="2013-07" db="EMBL/GenBank/DDBJ databases">
        <title>The Genome Sequence of Cryptococcus pinus CBS10737.</title>
        <authorList>
            <consortium name="The Broad Institute Genome Sequencing Platform"/>
            <person name="Cuomo C."/>
            <person name="Litvintseva A."/>
            <person name="Chen Y."/>
            <person name="Heitman J."/>
            <person name="Sun S."/>
            <person name="Springer D."/>
            <person name="Dromer F."/>
            <person name="Young S.K."/>
            <person name="Zeng Q."/>
            <person name="Gargeya S."/>
            <person name="Fitzgerald M."/>
            <person name="Abouelleil A."/>
            <person name="Alvarado L."/>
            <person name="Berlin A.M."/>
            <person name="Chapman S.B."/>
            <person name="Dewar J."/>
            <person name="Goldberg J."/>
            <person name="Griggs A."/>
            <person name="Gujja S."/>
            <person name="Hansen M."/>
            <person name="Howarth C."/>
            <person name="Imamovic A."/>
            <person name="Larimer J."/>
            <person name="McCowan C."/>
            <person name="Murphy C."/>
            <person name="Pearson M."/>
            <person name="Priest M."/>
            <person name="Roberts A."/>
            <person name="Saif S."/>
            <person name="Shea T."/>
            <person name="Sykes S."/>
            <person name="Wortman J."/>
            <person name="Nusbaum C."/>
            <person name="Birren B."/>
        </authorList>
    </citation>
    <scope>NUCLEOTIDE SEQUENCE [LARGE SCALE GENOMIC DNA]</scope>
    <source>
        <strain evidence="3">CBS 10737</strain>
    </source>
</reference>
<dbReference type="GeneID" id="30170951"/>
<organism evidence="3">
    <name type="scientific">Kwoniella pini CBS 10737</name>
    <dbReference type="NCBI Taxonomy" id="1296096"/>
    <lineage>
        <taxon>Eukaryota</taxon>
        <taxon>Fungi</taxon>
        <taxon>Dikarya</taxon>
        <taxon>Basidiomycota</taxon>
        <taxon>Agaricomycotina</taxon>
        <taxon>Tremellomycetes</taxon>
        <taxon>Tremellales</taxon>
        <taxon>Cryptococcaceae</taxon>
        <taxon>Kwoniella</taxon>
    </lineage>
</organism>
<dbReference type="InterPro" id="IPR009772">
    <property type="entry name" value="CDC123"/>
</dbReference>
<proteinExistence type="inferred from homology"/>
<feature type="compositionally biased region" description="Polar residues" evidence="2">
    <location>
        <begin position="77"/>
        <end position="89"/>
    </location>
</feature>
<accession>A0A1B9I8L5</accession>
<dbReference type="STRING" id="1296096.A0A1B9I8L5"/>
<dbReference type="OrthoDB" id="360540at2759"/>
<evidence type="ECO:0000313" key="3">
    <source>
        <dbReference type="EMBL" id="OCF51866.1"/>
    </source>
</evidence>
<reference evidence="4" key="4">
    <citation type="submission" date="2024-02" db="EMBL/GenBank/DDBJ databases">
        <title>Comparative genomics of Cryptococcus and Kwoniella reveals pathogenesis evolution and contrasting modes of karyotype evolution via chromosome fusion or intercentromeric recombination.</title>
        <authorList>
            <person name="Coelho M.A."/>
            <person name="David-Palma M."/>
            <person name="Shea T."/>
            <person name="Bowers K."/>
            <person name="McGinley-Smith S."/>
            <person name="Mohammad A.W."/>
            <person name="Gnirke A."/>
            <person name="Yurkov A.M."/>
            <person name="Nowrousian M."/>
            <person name="Sun S."/>
            <person name="Cuomo C.A."/>
            <person name="Heitman J."/>
        </authorList>
    </citation>
    <scope>NUCLEOTIDE SEQUENCE</scope>
    <source>
        <strain evidence="4">CBS 10737</strain>
    </source>
</reference>
<protein>
    <submittedName>
        <fullName evidence="3">Cytoplasmic protein</fullName>
    </submittedName>
</protein>
<comment type="similarity">
    <text evidence="1">Belongs to the CDC123 family.</text>
</comment>
<name>A0A1B9I8L5_9TREE</name>
<feature type="compositionally biased region" description="Low complexity" evidence="2">
    <location>
        <begin position="90"/>
        <end position="104"/>
    </location>
</feature>
<sequence length="374" mass="43058">MPIPMPRQTTFELFPTLTKDQIDAARTSAWYDTFEDITFPSTVIDLAELGEDEDFLHWFEADSIFLPEGSEGRLASITPTSQAGPSRQRSNSTSSSTSSSSSSSEAPIYQLPKINSAIRDVIEKYDGSVFPKLNWTAPKDAAFILPQTASGPLYCTSPSDVYLLLKSSDFIPHDLDYKRAYLGCNQEEELIKNEKVKLELVLKKFENIIPSREIRCFVRNNILIGISQRDTVYYDHFQNEEIRNEIIQTIREFWEDEIRENYQGGDNYIFDLYISSNFKSAKIIDFQPFRSSVDSLLFNYEEILNILQKQNELSFIKLPIFKFIDSKSHPESNRNVPIYQSNMMPIELIEFSQGRNVQEFKEAWNEALAQGMTD</sequence>
<dbReference type="KEGG" id="kpin:30170951"/>
<dbReference type="RefSeq" id="XP_019013085.1">
    <property type="nucleotide sequence ID" value="XM_019154345.1"/>
</dbReference>